<feature type="compositionally biased region" description="Pro residues" evidence="1">
    <location>
        <begin position="9"/>
        <end position="19"/>
    </location>
</feature>
<dbReference type="Proteomes" id="UP001175211">
    <property type="component" value="Unassembled WGS sequence"/>
</dbReference>
<proteinExistence type="predicted"/>
<comment type="caution">
    <text evidence="2">The sequence shown here is derived from an EMBL/GenBank/DDBJ whole genome shotgun (WGS) entry which is preliminary data.</text>
</comment>
<gene>
    <name evidence="2" type="ORF">EV420DRAFT_1653434</name>
</gene>
<name>A0AA39J2W9_ARMTA</name>
<evidence type="ECO:0000313" key="3">
    <source>
        <dbReference type="Proteomes" id="UP001175211"/>
    </source>
</evidence>
<dbReference type="EMBL" id="JAUEPS010000160">
    <property type="protein sequence ID" value="KAK0435127.1"/>
    <property type="molecule type" value="Genomic_DNA"/>
</dbReference>
<evidence type="ECO:0008006" key="4">
    <source>
        <dbReference type="Google" id="ProtNLM"/>
    </source>
</evidence>
<feature type="region of interest" description="Disordered" evidence="1">
    <location>
        <begin position="1"/>
        <end position="21"/>
    </location>
</feature>
<accession>A0AA39J2W9</accession>
<dbReference type="AlphaFoldDB" id="A0AA39J2W9"/>
<evidence type="ECO:0000313" key="2">
    <source>
        <dbReference type="EMBL" id="KAK0435127.1"/>
    </source>
</evidence>
<reference evidence="2" key="1">
    <citation type="submission" date="2023-06" db="EMBL/GenBank/DDBJ databases">
        <authorList>
            <consortium name="Lawrence Berkeley National Laboratory"/>
            <person name="Ahrendt S."/>
            <person name="Sahu N."/>
            <person name="Indic B."/>
            <person name="Wong-Bajracharya J."/>
            <person name="Merenyi Z."/>
            <person name="Ke H.-M."/>
            <person name="Monk M."/>
            <person name="Kocsube S."/>
            <person name="Drula E."/>
            <person name="Lipzen A."/>
            <person name="Balint B."/>
            <person name="Henrissat B."/>
            <person name="Andreopoulos B."/>
            <person name="Martin F.M."/>
            <person name="Harder C.B."/>
            <person name="Rigling D."/>
            <person name="Ford K.L."/>
            <person name="Foster G.D."/>
            <person name="Pangilinan J."/>
            <person name="Papanicolaou A."/>
            <person name="Barry K."/>
            <person name="LaButti K."/>
            <person name="Viragh M."/>
            <person name="Koriabine M."/>
            <person name="Yan M."/>
            <person name="Riley R."/>
            <person name="Champramary S."/>
            <person name="Plett K.L."/>
            <person name="Tsai I.J."/>
            <person name="Slot J."/>
            <person name="Sipos G."/>
            <person name="Plett J."/>
            <person name="Nagy L.G."/>
            <person name="Grigoriev I.V."/>
        </authorList>
    </citation>
    <scope>NUCLEOTIDE SEQUENCE</scope>
    <source>
        <strain evidence="2">CCBAS 213</strain>
    </source>
</reference>
<protein>
    <recommendedName>
        <fullName evidence="4">SAP domain-containing protein</fullName>
    </recommendedName>
</protein>
<evidence type="ECO:0000256" key="1">
    <source>
        <dbReference type="SAM" id="MobiDB-lite"/>
    </source>
</evidence>
<keyword evidence="3" id="KW-1185">Reference proteome</keyword>
<organism evidence="2 3">
    <name type="scientific">Armillaria tabescens</name>
    <name type="common">Ringless honey mushroom</name>
    <name type="synonym">Agaricus tabescens</name>
    <dbReference type="NCBI Taxonomy" id="1929756"/>
    <lineage>
        <taxon>Eukaryota</taxon>
        <taxon>Fungi</taxon>
        <taxon>Dikarya</taxon>
        <taxon>Basidiomycota</taxon>
        <taxon>Agaricomycotina</taxon>
        <taxon>Agaricomycetes</taxon>
        <taxon>Agaricomycetidae</taxon>
        <taxon>Agaricales</taxon>
        <taxon>Marasmiineae</taxon>
        <taxon>Physalacriaceae</taxon>
        <taxon>Desarmillaria</taxon>
    </lineage>
</organism>
<sequence>MNDAAQEPPSMPLPRPVGSPPSAIINMAPDEEAKYAFPMGPDQNGDFGVEDIDLYIHPLYTYTDILLTHVLTFSRSMSSNTSTGFQELCRQFHLPRYGSKAERRERLIHFSKGGMEKWRSSLLLPAQISHKGVRSGGITKVKARKPTQRRARLLNANASQPLNTSPVGFSIQRSKDTWTQAEVDGIIPWCHRVLAKIANALPRVPRHTHLPERRVNNMPYRKPSDSDLLNNRLFAERVAAIVEAWLAAHASSTDVTTASFSPCPSVDFDTTSLGLTAHSVNIVDDVDRPDLPTIPFKDLTLESAALPSMSPPPQVMACPPLTEPLGTAASDATSSSSKLCVLLFADGSRLCFNQSEVPPTTPFRYASDIQKLIASWDDGSPEWNPPSDHLIAIRGHDIPVRLWKELYCYNRTTGDEWKRLKNEWTNWQAYQALTPDVFWAKYSDTRGQRLSYSRISTLLLADRKQADKELATKAKAEYGDRFEHEFRHIKKKEKVWVVMKKDCDIARHYRKKMANAKRD</sequence>
<dbReference type="GeneID" id="85362291"/>
<dbReference type="RefSeq" id="XP_060321915.1">
    <property type="nucleotide sequence ID" value="XM_060478743.1"/>
</dbReference>